<evidence type="ECO:0000256" key="5">
    <source>
        <dbReference type="ARBA" id="ARBA00022927"/>
    </source>
</evidence>
<keyword evidence="7 9" id="KW-0472">Membrane</keyword>
<evidence type="ECO:0000259" key="10">
    <source>
        <dbReference type="Pfam" id="PF01618"/>
    </source>
</evidence>
<feature type="transmembrane region" description="Helical" evidence="9">
    <location>
        <begin position="134"/>
        <end position="156"/>
    </location>
</feature>
<organism evidence="11 12">
    <name type="scientific">Sutterella wadsworthensis 2_1_59BFAA</name>
    <dbReference type="NCBI Taxonomy" id="742823"/>
    <lineage>
        <taxon>Bacteria</taxon>
        <taxon>Pseudomonadati</taxon>
        <taxon>Pseudomonadota</taxon>
        <taxon>Betaproteobacteria</taxon>
        <taxon>Burkholderiales</taxon>
        <taxon>Sutterellaceae</taxon>
        <taxon>Sutterella</taxon>
    </lineage>
</organism>
<keyword evidence="5 8" id="KW-0653">Protein transport</keyword>
<evidence type="ECO:0000313" key="11">
    <source>
        <dbReference type="EMBL" id="EKB31550.1"/>
    </source>
</evidence>
<dbReference type="GO" id="GO:0017038">
    <property type="term" value="P:protein import"/>
    <property type="evidence" value="ECO:0007669"/>
    <property type="project" value="TreeGrafter"/>
</dbReference>
<keyword evidence="12" id="KW-1185">Reference proteome</keyword>
<dbReference type="PANTHER" id="PTHR30625:SF15">
    <property type="entry name" value="BIOPOLYMER TRANSPORT PROTEIN EXBB"/>
    <property type="match status" value="1"/>
</dbReference>
<proteinExistence type="inferred from homology"/>
<name>K1JIP0_9BURK</name>
<dbReference type="PANTHER" id="PTHR30625">
    <property type="entry name" value="PROTEIN TOLQ"/>
    <property type="match status" value="1"/>
</dbReference>
<reference evidence="11 12" key="1">
    <citation type="submission" date="2012-05" db="EMBL/GenBank/DDBJ databases">
        <title>The Genome Sequence of Sutterella wadsworthensis 2_1_59BFAA.</title>
        <authorList>
            <consortium name="The Broad Institute Genome Sequencing Platform"/>
            <person name="Earl A."/>
            <person name="Ward D."/>
            <person name="Feldgarden M."/>
            <person name="Gevers D."/>
            <person name="Daigneault M."/>
            <person name="Strauss J."/>
            <person name="Allen-Vercoe E."/>
            <person name="Walker B."/>
            <person name="Young S.K."/>
            <person name="Zeng Q."/>
            <person name="Gargeya S."/>
            <person name="Fitzgerald M."/>
            <person name="Haas B."/>
            <person name="Abouelleil A."/>
            <person name="Alvarado L."/>
            <person name="Arachchi H.M."/>
            <person name="Berlin A.M."/>
            <person name="Chapman S.B."/>
            <person name="Goldberg J."/>
            <person name="Griggs A."/>
            <person name="Gujja S."/>
            <person name="Hansen M."/>
            <person name="Howarth C."/>
            <person name="Imamovic A."/>
            <person name="Larimer J."/>
            <person name="McCowen C."/>
            <person name="Montmayeur A."/>
            <person name="Murphy C."/>
            <person name="Neiman D."/>
            <person name="Pearson M."/>
            <person name="Priest M."/>
            <person name="Roberts A."/>
            <person name="Saif S."/>
            <person name="Shea T."/>
            <person name="Sisk P."/>
            <person name="Sykes S."/>
            <person name="Wortman J."/>
            <person name="Nusbaum C."/>
            <person name="Birren B."/>
        </authorList>
    </citation>
    <scope>NUCLEOTIDE SEQUENCE [LARGE SCALE GENOMIC DNA]</scope>
    <source>
        <strain evidence="11 12">2_1_59BFAA</strain>
    </source>
</reference>
<dbReference type="RefSeq" id="WP_005434414.1">
    <property type="nucleotide sequence ID" value="NZ_JH815515.1"/>
</dbReference>
<evidence type="ECO:0000313" key="12">
    <source>
        <dbReference type="Proteomes" id="UP000005835"/>
    </source>
</evidence>
<accession>K1JIP0</accession>
<evidence type="ECO:0000256" key="3">
    <source>
        <dbReference type="ARBA" id="ARBA00022475"/>
    </source>
</evidence>
<dbReference type="EMBL" id="ADMG01000020">
    <property type="protein sequence ID" value="EKB31550.1"/>
    <property type="molecule type" value="Genomic_DNA"/>
</dbReference>
<comment type="similarity">
    <text evidence="8">Belongs to the exbB/tolQ family.</text>
</comment>
<dbReference type="PATRIC" id="fig|742823.3.peg.821"/>
<keyword evidence="3" id="KW-1003">Cell membrane</keyword>
<feature type="transmembrane region" description="Helical" evidence="9">
    <location>
        <begin position="24"/>
        <end position="43"/>
    </location>
</feature>
<sequence>MNEALAGFWWFEDLSLLMDRGGHVLWAILVLSTVLWMILLTGARRLKDAEKAWTAATAAPALEWATATAASRRRMMQAALVRVRRTAAAEAAWARVIVALLPLLGLLGTVTGMIESFETLSAAGGSDPGGLTGGISAALLTTLAGLVTALPGVFAVHRLERRTDRLADKVRARLRRFMRPSCCRS</sequence>
<dbReference type="Pfam" id="PF01618">
    <property type="entry name" value="MotA_ExbB"/>
    <property type="match status" value="1"/>
</dbReference>
<keyword evidence="6 9" id="KW-1133">Transmembrane helix</keyword>
<comment type="caution">
    <text evidence="11">The sequence shown here is derived from an EMBL/GenBank/DDBJ whole genome shotgun (WGS) entry which is preliminary data.</text>
</comment>
<dbReference type="eggNOG" id="COG0811">
    <property type="taxonomic scope" value="Bacteria"/>
</dbReference>
<evidence type="ECO:0000256" key="7">
    <source>
        <dbReference type="ARBA" id="ARBA00023136"/>
    </source>
</evidence>
<evidence type="ECO:0000256" key="4">
    <source>
        <dbReference type="ARBA" id="ARBA00022692"/>
    </source>
</evidence>
<keyword evidence="4 9" id="KW-0812">Transmembrane</keyword>
<protein>
    <recommendedName>
        <fullName evidence="10">MotA/TolQ/ExbB proton channel domain-containing protein</fullName>
    </recommendedName>
</protein>
<evidence type="ECO:0000256" key="6">
    <source>
        <dbReference type="ARBA" id="ARBA00022989"/>
    </source>
</evidence>
<evidence type="ECO:0000256" key="1">
    <source>
        <dbReference type="ARBA" id="ARBA00004651"/>
    </source>
</evidence>
<evidence type="ECO:0000256" key="9">
    <source>
        <dbReference type="SAM" id="Phobius"/>
    </source>
</evidence>
<dbReference type="AlphaFoldDB" id="K1JIP0"/>
<feature type="domain" description="MotA/TolQ/ExbB proton channel" evidence="10">
    <location>
        <begin position="68"/>
        <end position="170"/>
    </location>
</feature>
<keyword evidence="2 8" id="KW-0813">Transport</keyword>
<dbReference type="GO" id="GO:0005886">
    <property type="term" value="C:plasma membrane"/>
    <property type="evidence" value="ECO:0007669"/>
    <property type="project" value="UniProtKB-SubCell"/>
</dbReference>
<gene>
    <name evidence="11" type="ORF">HMPREF9465_00818</name>
</gene>
<evidence type="ECO:0000256" key="8">
    <source>
        <dbReference type="RuleBase" id="RU004057"/>
    </source>
</evidence>
<dbReference type="STRING" id="742823.HMPREF9465_00818"/>
<dbReference type="InterPro" id="IPR002898">
    <property type="entry name" value="MotA_ExbB_proton_chnl"/>
</dbReference>
<evidence type="ECO:0000256" key="2">
    <source>
        <dbReference type="ARBA" id="ARBA00022448"/>
    </source>
</evidence>
<dbReference type="HOGENOM" id="CLU_053325_7_0_4"/>
<feature type="transmembrane region" description="Helical" evidence="9">
    <location>
        <begin position="92"/>
        <end position="114"/>
    </location>
</feature>
<comment type="subcellular location">
    <subcellularLocation>
        <location evidence="1">Cell membrane</location>
        <topology evidence="1">Multi-pass membrane protein</topology>
    </subcellularLocation>
    <subcellularLocation>
        <location evidence="8">Membrane</location>
        <topology evidence="8">Multi-pass membrane protein</topology>
    </subcellularLocation>
</comment>
<dbReference type="Proteomes" id="UP000005835">
    <property type="component" value="Unassembled WGS sequence"/>
</dbReference>
<dbReference type="InterPro" id="IPR050790">
    <property type="entry name" value="ExbB/TolQ_transport"/>
</dbReference>